<protein>
    <submittedName>
        <fullName evidence="4">SDR family NAD(P)-dependent oxidoreductase</fullName>
    </submittedName>
</protein>
<proteinExistence type="inferred from homology"/>
<dbReference type="PANTHER" id="PTHR44196:SF1">
    <property type="entry name" value="DEHYDROGENASE_REDUCTASE SDR FAMILY MEMBER 7B"/>
    <property type="match status" value="1"/>
</dbReference>
<evidence type="ECO:0000313" key="5">
    <source>
        <dbReference type="Proteomes" id="UP000307702"/>
    </source>
</evidence>
<comment type="caution">
    <text evidence="4">The sequence shown here is derived from an EMBL/GenBank/DDBJ whole genome shotgun (WGS) entry which is preliminary data.</text>
</comment>
<dbReference type="InterPro" id="IPR020904">
    <property type="entry name" value="Sc_DH/Rdtase_CS"/>
</dbReference>
<name>A0A8H2JLL6_9GAMM</name>
<gene>
    <name evidence="4" type="ORF">FCS21_13455</name>
</gene>
<dbReference type="PROSITE" id="PS00061">
    <property type="entry name" value="ADH_SHORT"/>
    <property type="match status" value="1"/>
</dbReference>
<sequence length="249" mass="27286">MTAKNILITGATSGIGLALFEQYSAQGDNVIACGRNQDKLNTLVARAFKTYSFDITQPTQVASAAQDIQADGSESLDLLILNAGDCRYIDDAKNFSGELFASVINTNLVALGTLLQYFLPQVKKGGQVVFVSSSATILPFPRSEAYGASKAGVDYLANSLRLDLAKHDIDVTLVHPGFVRTPLTDKNDFAMPFLLTSEQAAHRMIVGIEKRKKYLHFPKRLTLTMKLLAFLPASLWQRLISNKQERGDN</sequence>
<dbReference type="PRINTS" id="PR00081">
    <property type="entry name" value="GDHRDH"/>
</dbReference>
<dbReference type="EMBL" id="SZVP01000015">
    <property type="protein sequence ID" value="TMM43131.1"/>
    <property type="molecule type" value="Genomic_DNA"/>
</dbReference>
<evidence type="ECO:0000313" key="4">
    <source>
        <dbReference type="EMBL" id="TMM43131.1"/>
    </source>
</evidence>
<dbReference type="RefSeq" id="WP_138624065.1">
    <property type="nucleotide sequence ID" value="NZ_SZVP01000015.1"/>
</dbReference>
<accession>A0A8H2JLL6</accession>
<organism evidence="4 5">
    <name type="scientific">Colwellia ponticola</name>
    <dbReference type="NCBI Taxonomy" id="2304625"/>
    <lineage>
        <taxon>Bacteria</taxon>
        <taxon>Pseudomonadati</taxon>
        <taxon>Pseudomonadota</taxon>
        <taxon>Gammaproteobacteria</taxon>
        <taxon>Alteromonadales</taxon>
        <taxon>Colwelliaceae</taxon>
        <taxon>Colwellia</taxon>
    </lineage>
</organism>
<comment type="similarity">
    <text evidence="1 3">Belongs to the short-chain dehydrogenases/reductases (SDR) family.</text>
</comment>
<dbReference type="PANTHER" id="PTHR44196">
    <property type="entry name" value="DEHYDROGENASE/REDUCTASE SDR FAMILY MEMBER 7B"/>
    <property type="match status" value="1"/>
</dbReference>
<evidence type="ECO:0000256" key="1">
    <source>
        <dbReference type="ARBA" id="ARBA00006484"/>
    </source>
</evidence>
<dbReference type="InterPro" id="IPR036291">
    <property type="entry name" value="NAD(P)-bd_dom_sf"/>
</dbReference>
<dbReference type="InterPro" id="IPR002347">
    <property type="entry name" value="SDR_fam"/>
</dbReference>
<evidence type="ECO:0000256" key="2">
    <source>
        <dbReference type="ARBA" id="ARBA00023002"/>
    </source>
</evidence>
<reference evidence="4 5" key="1">
    <citation type="submission" date="2019-05" db="EMBL/GenBank/DDBJ databases">
        <title>Colwellia ponticola sp. nov., isolated from seawater.</title>
        <authorList>
            <person name="Yoon J.-H."/>
        </authorList>
    </citation>
    <scope>NUCLEOTIDE SEQUENCE [LARGE SCALE GENOMIC DNA]</scope>
    <source>
        <strain evidence="4 5">OISW-25</strain>
    </source>
</reference>
<dbReference type="PRINTS" id="PR00080">
    <property type="entry name" value="SDRFAMILY"/>
</dbReference>
<dbReference type="Pfam" id="PF00106">
    <property type="entry name" value="adh_short"/>
    <property type="match status" value="1"/>
</dbReference>
<dbReference type="Gene3D" id="3.40.50.720">
    <property type="entry name" value="NAD(P)-binding Rossmann-like Domain"/>
    <property type="match status" value="1"/>
</dbReference>
<dbReference type="SUPFAM" id="SSF51735">
    <property type="entry name" value="NAD(P)-binding Rossmann-fold domains"/>
    <property type="match status" value="1"/>
</dbReference>
<dbReference type="OrthoDB" id="9808814at2"/>
<keyword evidence="2" id="KW-0560">Oxidoreductase</keyword>
<dbReference type="GO" id="GO:0016491">
    <property type="term" value="F:oxidoreductase activity"/>
    <property type="evidence" value="ECO:0007669"/>
    <property type="project" value="UniProtKB-KW"/>
</dbReference>
<dbReference type="Proteomes" id="UP000307702">
    <property type="component" value="Unassembled WGS sequence"/>
</dbReference>
<evidence type="ECO:0000256" key="3">
    <source>
        <dbReference type="RuleBase" id="RU000363"/>
    </source>
</evidence>
<keyword evidence="5" id="KW-1185">Reference proteome</keyword>
<dbReference type="GO" id="GO:0016020">
    <property type="term" value="C:membrane"/>
    <property type="evidence" value="ECO:0007669"/>
    <property type="project" value="TreeGrafter"/>
</dbReference>
<dbReference type="AlphaFoldDB" id="A0A8H2JLL6"/>